<proteinExistence type="inferred from homology"/>
<evidence type="ECO:0000256" key="4">
    <source>
        <dbReference type="ARBA" id="ARBA00022679"/>
    </source>
</evidence>
<dbReference type="Gene3D" id="3.80.30.20">
    <property type="entry name" value="tm_1862 like domain"/>
    <property type="match status" value="1"/>
</dbReference>
<comment type="cofactor">
    <cofactor evidence="11">
        <name>[4Fe-4S] cluster</name>
        <dbReference type="ChEBI" id="CHEBI:49883"/>
    </cofactor>
    <text evidence="11">Binds 1 or 2 [4Fe-4S] cluster. One cluster is coordinated with 3 cysteines and an exchangeable S-adenosyl-L-methionine.</text>
</comment>
<comment type="function">
    <text evidence="1 11">Catalyzes the methylthiolation of N6-threonylcarbamoyladenosine (t(6)A), leading to the formation of 2-methylthio-N6-threonylcarbamoyladenosine (ms(2)t(6)A) at position 37 in tRNAs that read codons beginning with adenine.</text>
</comment>
<dbReference type="SFLD" id="SFLDS00029">
    <property type="entry name" value="Radical_SAM"/>
    <property type="match status" value="1"/>
</dbReference>
<dbReference type="InterPro" id="IPR007197">
    <property type="entry name" value="rSAM"/>
</dbReference>
<evidence type="ECO:0000313" key="15">
    <source>
        <dbReference type="EMBL" id="AUB56616.1"/>
    </source>
</evidence>
<dbReference type="GeneID" id="35122292"/>
<evidence type="ECO:0000259" key="14">
    <source>
        <dbReference type="PROSITE" id="PS51918"/>
    </source>
</evidence>
<dbReference type="FunFam" id="3.80.30.20:FF:000002">
    <property type="entry name" value="threonylcarbamoyladenosine tRNA methylthiotransferase isoform X2"/>
    <property type="match status" value="1"/>
</dbReference>
<evidence type="ECO:0000256" key="10">
    <source>
        <dbReference type="ARBA" id="ARBA00051661"/>
    </source>
</evidence>
<dbReference type="Pfam" id="PF04055">
    <property type="entry name" value="Radical_SAM"/>
    <property type="match status" value="1"/>
</dbReference>
<dbReference type="InterPro" id="IPR058240">
    <property type="entry name" value="rSAM_sf"/>
</dbReference>
<accession>A0A2H4VEV4</accession>
<dbReference type="NCBIfam" id="TIGR00089">
    <property type="entry name" value="MiaB/RimO family radical SAM methylthiotransferase"/>
    <property type="match status" value="1"/>
</dbReference>
<name>A0A2H4VEV4_9EURY</name>
<evidence type="ECO:0000256" key="8">
    <source>
        <dbReference type="ARBA" id="ARBA00023004"/>
    </source>
</evidence>
<dbReference type="FunFam" id="3.40.50.12160:FF:000003">
    <property type="entry name" value="CDK5 regulatory subunit-associated protein 1"/>
    <property type="match status" value="1"/>
</dbReference>
<keyword evidence="4 11" id="KW-0808">Transferase</keyword>
<gene>
    <name evidence="15" type="ORF">BK007_11765</name>
</gene>
<dbReference type="Pfam" id="PF01938">
    <property type="entry name" value="TRAM"/>
    <property type="match status" value="1"/>
</dbReference>
<evidence type="ECO:0000256" key="3">
    <source>
        <dbReference type="ARBA" id="ARBA00022485"/>
    </source>
</evidence>
<comment type="catalytic activity">
    <reaction evidence="10 11">
        <text>N(6)-L-threonylcarbamoyladenosine(37) in tRNA + (sulfur carrier)-SH + AH2 + 2 S-adenosyl-L-methionine = 2-methylsulfanyl-N(6)-L-threonylcarbamoyladenosine(37) in tRNA + (sulfur carrier)-H + 5'-deoxyadenosine + L-methionine + A + S-adenosyl-L-homocysteine + 2 H(+)</text>
        <dbReference type="Rhea" id="RHEA:37075"/>
        <dbReference type="Rhea" id="RHEA-COMP:10163"/>
        <dbReference type="Rhea" id="RHEA-COMP:11092"/>
        <dbReference type="Rhea" id="RHEA-COMP:14737"/>
        <dbReference type="Rhea" id="RHEA-COMP:14739"/>
        <dbReference type="ChEBI" id="CHEBI:13193"/>
        <dbReference type="ChEBI" id="CHEBI:15378"/>
        <dbReference type="ChEBI" id="CHEBI:17319"/>
        <dbReference type="ChEBI" id="CHEBI:17499"/>
        <dbReference type="ChEBI" id="CHEBI:29917"/>
        <dbReference type="ChEBI" id="CHEBI:57844"/>
        <dbReference type="ChEBI" id="CHEBI:57856"/>
        <dbReference type="ChEBI" id="CHEBI:59789"/>
        <dbReference type="ChEBI" id="CHEBI:64428"/>
        <dbReference type="ChEBI" id="CHEBI:74418"/>
        <dbReference type="ChEBI" id="CHEBI:74420"/>
        <dbReference type="EC" id="2.8.4.5"/>
    </reaction>
</comment>
<feature type="domain" description="TRAM" evidence="12">
    <location>
        <begin position="366"/>
        <end position="425"/>
    </location>
</feature>
<dbReference type="GO" id="GO:0051539">
    <property type="term" value="F:4 iron, 4 sulfur cluster binding"/>
    <property type="evidence" value="ECO:0007669"/>
    <property type="project" value="UniProtKB-UniRule"/>
</dbReference>
<dbReference type="SFLD" id="SFLDG01061">
    <property type="entry name" value="methylthiotransferase"/>
    <property type="match status" value="1"/>
</dbReference>
<comment type="similarity">
    <text evidence="2 11">Belongs to the methylthiotransferase family. CDKAL1 subfamily.</text>
</comment>
<dbReference type="CDD" id="cd01335">
    <property type="entry name" value="Radical_SAM"/>
    <property type="match status" value="1"/>
</dbReference>
<dbReference type="PROSITE" id="PS50926">
    <property type="entry name" value="TRAM"/>
    <property type="match status" value="1"/>
</dbReference>
<keyword evidence="5 11" id="KW-0949">S-adenosyl-L-methionine</keyword>
<feature type="domain" description="MTTase N-terminal" evidence="13">
    <location>
        <begin position="1"/>
        <end position="113"/>
    </location>
</feature>
<dbReference type="InterPro" id="IPR005839">
    <property type="entry name" value="Methylthiotransferase"/>
</dbReference>
<evidence type="ECO:0000256" key="5">
    <source>
        <dbReference type="ARBA" id="ARBA00022691"/>
    </source>
</evidence>
<keyword evidence="3 11" id="KW-0004">4Fe-4S</keyword>
<evidence type="ECO:0000256" key="1">
    <source>
        <dbReference type="ARBA" id="ARBA00002399"/>
    </source>
</evidence>
<dbReference type="InterPro" id="IPR006638">
    <property type="entry name" value="Elp3/MiaA/NifB-like_rSAM"/>
</dbReference>
<keyword evidence="9 11" id="KW-0411">Iron-sulfur</keyword>
<dbReference type="PROSITE" id="PS51449">
    <property type="entry name" value="MTTASE_N"/>
    <property type="match status" value="1"/>
</dbReference>
<organism evidence="15 16">
    <name type="scientific">Methanobacterium subterraneum</name>
    <dbReference type="NCBI Taxonomy" id="59277"/>
    <lineage>
        <taxon>Archaea</taxon>
        <taxon>Methanobacteriati</taxon>
        <taxon>Methanobacteriota</taxon>
        <taxon>Methanomada group</taxon>
        <taxon>Methanobacteria</taxon>
        <taxon>Methanobacteriales</taxon>
        <taxon>Methanobacteriaceae</taxon>
        <taxon>Methanobacterium</taxon>
    </lineage>
</organism>
<evidence type="ECO:0000259" key="12">
    <source>
        <dbReference type="PROSITE" id="PS50926"/>
    </source>
</evidence>
<evidence type="ECO:0000256" key="11">
    <source>
        <dbReference type="RuleBase" id="RU368081"/>
    </source>
</evidence>
<dbReference type="EC" id="2.8.4.5" evidence="11"/>
<evidence type="ECO:0000313" key="16">
    <source>
        <dbReference type="Proteomes" id="UP000232806"/>
    </source>
</evidence>
<dbReference type="InterPro" id="IPR020612">
    <property type="entry name" value="Methylthiotransferase_CS"/>
</dbReference>
<evidence type="ECO:0000259" key="13">
    <source>
        <dbReference type="PROSITE" id="PS51449"/>
    </source>
</evidence>
<dbReference type="PANTHER" id="PTHR11918">
    <property type="entry name" value="RADICAL SAM PROTEINS"/>
    <property type="match status" value="1"/>
</dbReference>
<evidence type="ECO:0000256" key="9">
    <source>
        <dbReference type="ARBA" id="ARBA00023014"/>
    </source>
</evidence>
<dbReference type="InterPro" id="IPR002792">
    <property type="entry name" value="TRAM_dom"/>
</dbReference>
<dbReference type="RefSeq" id="WP_100906598.1">
    <property type="nucleotide sequence ID" value="NZ_CP017766.1"/>
</dbReference>
<reference evidence="15 16" key="1">
    <citation type="submission" date="2016-10" db="EMBL/GenBank/DDBJ databases">
        <title>Comparative genomics between deep and shallow subseafloor isolates.</title>
        <authorList>
            <person name="Ishii S."/>
            <person name="Miller J.R."/>
            <person name="Sutton G."/>
            <person name="Suzuki S."/>
            <person name="Methe B."/>
            <person name="Inagaki F."/>
            <person name="Imachi H."/>
        </authorList>
    </citation>
    <scope>NUCLEOTIDE SEQUENCE [LARGE SCALE GENOMIC DNA]</scope>
    <source>
        <strain evidence="15 16">MO-MB1</strain>
    </source>
</reference>
<dbReference type="NCBIfam" id="TIGR01578">
    <property type="entry name" value="MiaB-like-B"/>
    <property type="match status" value="1"/>
</dbReference>
<dbReference type="InterPro" id="IPR023404">
    <property type="entry name" value="rSAM_horseshoe"/>
</dbReference>
<keyword evidence="7 11" id="KW-0479">Metal-binding</keyword>
<dbReference type="AlphaFoldDB" id="A0A2H4VEV4"/>
<dbReference type="PROSITE" id="PS01278">
    <property type="entry name" value="MTTASE_RADICAL"/>
    <property type="match status" value="1"/>
</dbReference>
<dbReference type="SFLD" id="SFLDG01082">
    <property type="entry name" value="B12-binding_domain_containing"/>
    <property type="match status" value="1"/>
</dbReference>
<dbReference type="GO" id="GO:0035598">
    <property type="term" value="F:tRNA (N(6)-L-threonylcarbamoyladenosine(37)-C(2))-methylthiotransferase activity"/>
    <property type="evidence" value="ECO:0007669"/>
    <property type="project" value="UniProtKB-UniRule"/>
</dbReference>
<evidence type="ECO:0000256" key="7">
    <source>
        <dbReference type="ARBA" id="ARBA00022723"/>
    </source>
</evidence>
<dbReference type="InterPro" id="IPR038135">
    <property type="entry name" value="Methylthiotransferase_N_sf"/>
</dbReference>
<dbReference type="InterPro" id="IPR006466">
    <property type="entry name" value="MiaB-like_arc_euk"/>
</dbReference>
<dbReference type="Gene3D" id="3.40.50.12160">
    <property type="entry name" value="Methylthiotransferase, N-terminal domain"/>
    <property type="match status" value="1"/>
</dbReference>
<evidence type="ECO:0000256" key="6">
    <source>
        <dbReference type="ARBA" id="ARBA00022694"/>
    </source>
</evidence>
<feature type="domain" description="Radical SAM core" evidence="14">
    <location>
        <begin position="134"/>
        <end position="363"/>
    </location>
</feature>
<evidence type="ECO:0000256" key="2">
    <source>
        <dbReference type="ARBA" id="ARBA00008616"/>
    </source>
</evidence>
<dbReference type="InterPro" id="IPR013848">
    <property type="entry name" value="Methylthiotransferase_N"/>
</dbReference>
<dbReference type="SUPFAM" id="SSF102114">
    <property type="entry name" value="Radical SAM enzymes"/>
    <property type="match status" value="1"/>
</dbReference>
<dbReference type="Pfam" id="PF00919">
    <property type="entry name" value="UPF0004"/>
    <property type="match status" value="1"/>
</dbReference>
<keyword evidence="6 11" id="KW-0819">tRNA processing</keyword>
<protein>
    <recommendedName>
        <fullName evidence="11">tRNA-t(6)A37 methylthiotransferase</fullName>
        <ecNumber evidence="11">2.8.4.5</ecNumber>
    </recommendedName>
</protein>
<dbReference type="EMBL" id="CP017766">
    <property type="protein sequence ID" value="AUB56616.1"/>
    <property type="molecule type" value="Genomic_DNA"/>
</dbReference>
<sequence length="425" mass="47638">MKIYIETFGCTFNQADSQIMAGLLEETGGEIVTSLEDADVIVINTCYVKQPTEQKITNHIQKIQTQFPQKKLLIAGCMVDIDPEKLKKLAPKAGWIGARRINSIPNVVKSIMDNHIIRETGHGYDIKTGLPRKRSNPLVHILQICEGCLGRCSYCCTRFARGDLQSYPSSLLKAEAEQAVEAGCVEIQLTAQDTAAYGKDSGENLADLINQITSIEGDFRVRVGMMHPKNIKDDLESITNSFKNEKVYNFLHLPLQSGSNRILSDMKRGHSVEEYKAIVKQFQMEIPELSLATDIIVGYPTEEEDDFNATLNVISEIRPDFLHISKYHHRPGTRSSLLPPIDHAIMKKRSRDLNDLKVAIAIKNNQRFMGTNQKILITDRGSKGGYIGRTNSYKTVVVEKAHLGTFQDVEITQALSTYLKGNLKR</sequence>
<dbReference type="Proteomes" id="UP000232806">
    <property type="component" value="Chromosome"/>
</dbReference>
<dbReference type="SMART" id="SM00729">
    <property type="entry name" value="Elp3"/>
    <property type="match status" value="1"/>
</dbReference>
<dbReference type="OrthoDB" id="372134at2157"/>
<dbReference type="GO" id="GO:0046872">
    <property type="term" value="F:metal ion binding"/>
    <property type="evidence" value="ECO:0007669"/>
    <property type="project" value="UniProtKB-UniRule"/>
</dbReference>
<dbReference type="PROSITE" id="PS51918">
    <property type="entry name" value="RADICAL_SAM"/>
    <property type="match status" value="1"/>
</dbReference>
<keyword evidence="8 11" id="KW-0408">Iron</keyword>
<dbReference type="PANTHER" id="PTHR11918:SF45">
    <property type="entry name" value="THREONYLCARBAMOYLADENOSINE TRNA METHYLTHIOTRANSFERASE"/>
    <property type="match status" value="1"/>
</dbReference>